<dbReference type="InterPro" id="IPR029752">
    <property type="entry name" value="D-isomer_DH_CS1"/>
</dbReference>
<dbReference type="InterPro" id="IPR006140">
    <property type="entry name" value="D-isomer_DH_NAD-bd"/>
</dbReference>
<name>A0ABT3Q0A3_9BACT</name>
<dbReference type="PANTHER" id="PTHR10996">
    <property type="entry name" value="2-HYDROXYACID DEHYDROGENASE-RELATED"/>
    <property type="match status" value="1"/>
</dbReference>
<sequence length="324" mass="35374">MPKKVLVTEPIVDSVINKLKAHFSVDVGQRGDYNSEEALIRDIPQYHAILPMLSNPITSEVLKAGERLQIVANHAVGYNNIDVDAAHKENIYVANTPDVLTDSCAEFTIGLILAVSRRLFEAQRYLLDGKFDGWEPLGFLGKELQRSTLGIVGMGRIGQAVAQRAKAFGMDIIYHNRSRLAPETENTFDASYRADIERLAEEADILTLHCPLTDETKHLVDKEVLSLLGEKAILVNTSRGPVVDEKALAEALHDGTIGGAALDVFEEEPNVHPRLLAAPNCLLTPHIASASQETREAIGMLAAEAIIGILEGQDPNKIPNLIQP</sequence>
<dbReference type="Pfam" id="PF02826">
    <property type="entry name" value="2-Hacid_dh_C"/>
    <property type="match status" value="1"/>
</dbReference>
<evidence type="ECO:0000259" key="4">
    <source>
        <dbReference type="Pfam" id="PF02826"/>
    </source>
</evidence>
<dbReference type="SUPFAM" id="SSF52283">
    <property type="entry name" value="Formate/glycerate dehydrogenase catalytic domain-like"/>
    <property type="match status" value="1"/>
</dbReference>
<comment type="similarity">
    <text evidence="2">Belongs to the D-isomer specific 2-hydroxyacid dehydrogenase family.</text>
</comment>
<evidence type="ECO:0000313" key="6">
    <source>
        <dbReference type="Proteomes" id="UP001207337"/>
    </source>
</evidence>
<comment type="caution">
    <text evidence="5">The sequence shown here is derived from an EMBL/GenBank/DDBJ whole genome shotgun (WGS) entry which is preliminary data.</text>
</comment>
<gene>
    <name evidence="5" type="ORF">LQ318_11155</name>
</gene>
<reference evidence="5 6" key="1">
    <citation type="submission" date="2021-11" db="EMBL/GenBank/DDBJ databases">
        <title>Aliifidinibius sp. nov., a new bacterium isolated from saline soil.</title>
        <authorList>
            <person name="Galisteo C."/>
            <person name="De La Haba R."/>
            <person name="Sanchez-Porro C."/>
            <person name="Ventosa A."/>
        </authorList>
    </citation>
    <scope>NUCLEOTIDE SEQUENCE [LARGE SCALE GENOMIC DNA]</scope>
    <source>
        <strain evidence="5 6">KACC 190600</strain>
    </source>
</reference>
<evidence type="ECO:0000256" key="2">
    <source>
        <dbReference type="RuleBase" id="RU003719"/>
    </source>
</evidence>
<dbReference type="Gene3D" id="3.40.50.720">
    <property type="entry name" value="NAD(P)-binding Rossmann-like Domain"/>
    <property type="match status" value="2"/>
</dbReference>
<dbReference type="InterPro" id="IPR006139">
    <property type="entry name" value="D-isomer_2_OHA_DH_cat_dom"/>
</dbReference>
<dbReference type="RefSeq" id="WP_265790158.1">
    <property type="nucleotide sequence ID" value="NZ_BAABRS010000003.1"/>
</dbReference>
<accession>A0ABT3Q0A3</accession>
<dbReference type="InterPro" id="IPR050223">
    <property type="entry name" value="D-isomer_2-hydroxyacid_DH"/>
</dbReference>
<dbReference type="Proteomes" id="UP001207337">
    <property type="component" value="Unassembled WGS sequence"/>
</dbReference>
<dbReference type="EMBL" id="JAJNDC010000003">
    <property type="protein sequence ID" value="MCW9713461.1"/>
    <property type="molecule type" value="Genomic_DNA"/>
</dbReference>
<dbReference type="InterPro" id="IPR036291">
    <property type="entry name" value="NAD(P)-bd_dom_sf"/>
</dbReference>
<keyword evidence="1 2" id="KW-0560">Oxidoreductase</keyword>
<evidence type="ECO:0000259" key="3">
    <source>
        <dbReference type="Pfam" id="PF00389"/>
    </source>
</evidence>
<evidence type="ECO:0000313" key="5">
    <source>
        <dbReference type="EMBL" id="MCW9713461.1"/>
    </source>
</evidence>
<feature type="domain" description="D-isomer specific 2-hydroxyacid dehydrogenase catalytic" evidence="3">
    <location>
        <begin position="5"/>
        <end position="317"/>
    </location>
</feature>
<keyword evidence="6" id="KW-1185">Reference proteome</keyword>
<feature type="domain" description="D-isomer specific 2-hydroxyacid dehydrogenase NAD-binding" evidence="4">
    <location>
        <begin position="109"/>
        <end position="288"/>
    </location>
</feature>
<proteinExistence type="inferred from homology"/>
<protein>
    <submittedName>
        <fullName evidence="5">D-glycerate dehydrogenase</fullName>
    </submittedName>
</protein>
<dbReference type="Pfam" id="PF00389">
    <property type="entry name" value="2-Hacid_dh"/>
    <property type="match status" value="1"/>
</dbReference>
<dbReference type="CDD" id="cd05301">
    <property type="entry name" value="GDH"/>
    <property type="match status" value="1"/>
</dbReference>
<dbReference type="PANTHER" id="PTHR10996:SF283">
    <property type="entry name" value="GLYOXYLATE_HYDROXYPYRUVATE REDUCTASE B"/>
    <property type="match status" value="1"/>
</dbReference>
<organism evidence="5 6">
    <name type="scientific">Fodinibius salicampi</name>
    <dbReference type="NCBI Taxonomy" id="1920655"/>
    <lineage>
        <taxon>Bacteria</taxon>
        <taxon>Pseudomonadati</taxon>
        <taxon>Balneolota</taxon>
        <taxon>Balneolia</taxon>
        <taxon>Balneolales</taxon>
        <taxon>Balneolaceae</taxon>
        <taxon>Fodinibius</taxon>
    </lineage>
</organism>
<dbReference type="PROSITE" id="PS00065">
    <property type="entry name" value="D_2_HYDROXYACID_DH_1"/>
    <property type="match status" value="1"/>
</dbReference>
<evidence type="ECO:0000256" key="1">
    <source>
        <dbReference type="ARBA" id="ARBA00023002"/>
    </source>
</evidence>
<dbReference type="SUPFAM" id="SSF51735">
    <property type="entry name" value="NAD(P)-binding Rossmann-fold domains"/>
    <property type="match status" value="1"/>
</dbReference>